<dbReference type="CDD" id="cd00569">
    <property type="entry name" value="HTH_Hin_like"/>
    <property type="match status" value="1"/>
</dbReference>
<gene>
    <name evidence="7" type="ORF">ACFSR9_12635</name>
</gene>
<dbReference type="InterPro" id="IPR006118">
    <property type="entry name" value="Recombinase_CS"/>
</dbReference>
<dbReference type="Gene3D" id="3.40.50.1390">
    <property type="entry name" value="Resolvase, N-terminal catalytic domain"/>
    <property type="match status" value="1"/>
</dbReference>
<keyword evidence="2" id="KW-0229">DNA integration</keyword>
<keyword evidence="8" id="KW-1185">Reference proteome</keyword>
<dbReference type="Gene3D" id="1.10.10.60">
    <property type="entry name" value="Homeodomain-like"/>
    <property type="match status" value="1"/>
</dbReference>
<accession>A0ABW5P5T5</accession>
<evidence type="ECO:0000256" key="4">
    <source>
        <dbReference type="ARBA" id="ARBA00023172"/>
    </source>
</evidence>
<sequence length="194" mass="21897">MSKGQRVGYVRVSTLDQNTARQLDGLELDRIFEDHASGKDTHRPQLQEMLRFVRDGDTVVVHSMDRLARNVDDLRTLVTDLTTRGVRVDFHREGLTFTGDRNPMNTLLLTLLGAVAEFLRAQILENQREGIAKAKQAGKYRGRKPALTPAQVQDVRQRVQAGAQKTALAREFGISRETLYTYLGSRHGWALAVR</sequence>
<dbReference type="EMBL" id="JBHUMK010000058">
    <property type="protein sequence ID" value="MFD2610276.1"/>
    <property type="molecule type" value="Genomic_DNA"/>
</dbReference>
<feature type="domain" description="Resolvase/invertase-type recombinase catalytic" evidence="6">
    <location>
        <begin position="5"/>
        <end position="138"/>
    </location>
</feature>
<evidence type="ECO:0000256" key="3">
    <source>
        <dbReference type="ARBA" id="ARBA00023125"/>
    </source>
</evidence>
<dbReference type="InterPro" id="IPR006119">
    <property type="entry name" value="Resolv_N"/>
</dbReference>
<dbReference type="CDD" id="cd03768">
    <property type="entry name" value="SR_ResInv"/>
    <property type="match status" value="1"/>
</dbReference>
<dbReference type="PANTHER" id="PTHR30461:SF26">
    <property type="entry name" value="RESOLVASE HOMOLOG YNEB"/>
    <property type="match status" value="1"/>
</dbReference>
<evidence type="ECO:0000256" key="2">
    <source>
        <dbReference type="ARBA" id="ARBA00022908"/>
    </source>
</evidence>
<evidence type="ECO:0000313" key="8">
    <source>
        <dbReference type="Proteomes" id="UP001597475"/>
    </source>
</evidence>
<dbReference type="InterPro" id="IPR050639">
    <property type="entry name" value="SSR_resolvase"/>
</dbReference>
<dbReference type="Pfam" id="PF00239">
    <property type="entry name" value="Resolvase"/>
    <property type="match status" value="1"/>
</dbReference>
<keyword evidence="4" id="KW-0233">DNA recombination</keyword>
<evidence type="ECO:0000256" key="1">
    <source>
        <dbReference type="ARBA" id="ARBA00009913"/>
    </source>
</evidence>
<dbReference type="Pfam" id="PF02796">
    <property type="entry name" value="HTH_7"/>
    <property type="match status" value="1"/>
</dbReference>
<proteinExistence type="inferred from homology"/>
<protein>
    <submittedName>
        <fullName evidence="7">Recombinase family protein</fullName>
    </submittedName>
</protein>
<dbReference type="PROSITE" id="PS00397">
    <property type="entry name" value="RECOMBINASES_1"/>
    <property type="match status" value="1"/>
</dbReference>
<comment type="similarity">
    <text evidence="1">Belongs to the site-specific recombinase resolvase family.</text>
</comment>
<evidence type="ECO:0000313" key="7">
    <source>
        <dbReference type="EMBL" id="MFD2610276.1"/>
    </source>
</evidence>
<comment type="caution">
    <text evidence="7">The sequence shown here is derived from an EMBL/GenBank/DDBJ whole genome shotgun (WGS) entry which is preliminary data.</text>
</comment>
<dbReference type="InterPro" id="IPR036162">
    <property type="entry name" value="Resolvase-like_N_sf"/>
</dbReference>
<reference evidence="8" key="1">
    <citation type="journal article" date="2019" name="Int. J. Syst. Evol. Microbiol.">
        <title>The Global Catalogue of Microorganisms (GCM) 10K type strain sequencing project: providing services to taxonomists for standard genome sequencing and annotation.</title>
        <authorList>
            <consortium name="The Broad Institute Genomics Platform"/>
            <consortium name="The Broad Institute Genome Sequencing Center for Infectious Disease"/>
            <person name="Wu L."/>
            <person name="Ma J."/>
        </authorList>
    </citation>
    <scope>NUCLEOTIDE SEQUENCE [LARGE SCALE GENOMIC DNA]</scope>
    <source>
        <strain evidence="8">KCTC 33842</strain>
    </source>
</reference>
<name>A0ABW5P5T5_9DEIO</name>
<dbReference type="PROSITE" id="PS51736">
    <property type="entry name" value="RECOMBINASES_3"/>
    <property type="match status" value="1"/>
</dbReference>
<organism evidence="7 8">
    <name type="scientific">Deinococcus taklimakanensis</name>
    <dbReference type="NCBI Taxonomy" id="536443"/>
    <lineage>
        <taxon>Bacteria</taxon>
        <taxon>Thermotogati</taxon>
        <taxon>Deinococcota</taxon>
        <taxon>Deinococci</taxon>
        <taxon>Deinococcales</taxon>
        <taxon>Deinococcaceae</taxon>
        <taxon>Deinococcus</taxon>
    </lineage>
</organism>
<dbReference type="SMART" id="SM00857">
    <property type="entry name" value="Resolvase"/>
    <property type="match status" value="1"/>
</dbReference>
<dbReference type="InterPro" id="IPR009057">
    <property type="entry name" value="Homeodomain-like_sf"/>
</dbReference>
<evidence type="ECO:0000256" key="5">
    <source>
        <dbReference type="PROSITE-ProRule" id="PRU10137"/>
    </source>
</evidence>
<evidence type="ECO:0000259" key="6">
    <source>
        <dbReference type="PROSITE" id="PS51736"/>
    </source>
</evidence>
<dbReference type="Proteomes" id="UP001597475">
    <property type="component" value="Unassembled WGS sequence"/>
</dbReference>
<dbReference type="SUPFAM" id="SSF46689">
    <property type="entry name" value="Homeodomain-like"/>
    <property type="match status" value="1"/>
</dbReference>
<dbReference type="PROSITE" id="PS00398">
    <property type="entry name" value="RECOMBINASES_2"/>
    <property type="match status" value="1"/>
</dbReference>
<feature type="active site" description="O-(5'-phospho-DNA)-serine intermediate" evidence="5">
    <location>
        <position position="13"/>
    </location>
</feature>
<dbReference type="InterPro" id="IPR006120">
    <property type="entry name" value="Resolvase_HTH_dom"/>
</dbReference>
<keyword evidence="3" id="KW-0238">DNA-binding</keyword>
<dbReference type="SUPFAM" id="SSF53041">
    <property type="entry name" value="Resolvase-like"/>
    <property type="match status" value="1"/>
</dbReference>
<dbReference type="PANTHER" id="PTHR30461">
    <property type="entry name" value="DNA-INVERTASE FROM LAMBDOID PROPHAGE"/>
    <property type="match status" value="1"/>
</dbReference>
<dbReference type="RefSeq" id="WP_386846329.1">
    <property type="nucleotide sequence ID" value="NZ_JBHUMK010000058.1"/>
</dbReference>